<evidence type="ECO:0000313" key="1">
    <source>
        <dbReference type="EMBL" id="MBC4019089.1"/>
    </source>
</evidence>
<organism evidence="1 2">
    <name type="scientific">Siccirubricoccus deserti</name>
    <dbReference type="NCBI Taxonomy" id="2013562"/>
    <lineage>
        <taxon>Bacteria</taxon>
        <taxon>Pseudomonadati</taxon>
        <taxon>Pseudomonadota</taxon>
        <taxon>Alphaproteobacteria</taxon>
        <taxon>Acetobacterales</taxon>
        <taxon>Roseomonadaceae</taxon>
        <taxon>Siccirubricoccus</taxon>
    </lineage>
</organism>
<name>A0A9X0UFP5_9PROT</name>
<dbReference type="Proteomes" id="UP000600101">
    <property type="component" value="Unassembled WGS sequence"/>
</dbReference>
<keyword evidence="2" id="KW-1185">Reference proteome</keyword>
<dbReference type="SUPFAM" id="SSF50475">
    <property type="entry name" value="FMN-binding split barrel"/>
    <property type="match status" value="1"/>
</dbReference>
<dbReference type="EMBL" id="JACOMF010000117">
    <property type="protein sequence ID" value="MBC4019089.1"/>
    <property type="molecule type" value="Genomic_DNA"/>
</dbReference>
<dbReference type="AlphaFoldDB" id="A0A9X0UFP5"/>
<protein>
    <submittedName>
        <fullName evidence="1">Uncharacterized protein</fullName>
    </submittedName>
</protein>
<dbReference type="Gene3D" id="2.30.110.10">
    <property type="entry name" value="Electron Transport, Fmn-binding Protein, Chain A"/>
    <property type="match status" value="1"/>
</dbReference>
<reference evidence="1" key="1">
    <citation type="submission" date="2020-08" db="EMBL/GenBank/DDBJ databases">
        <authorList>
            <person name="Hu Y."/>
            <person name="Nguyen S.V."/>
            <person name="Li F."/>
            <person name="Fanning S."/>
        </authorList>
    </citation>
    <scope>NUCLEOTIDE SEQUENCE</scope>
    <source>
        <strain evidence="1">SYSU D8009</strain>
    </source>
</reference>
<accession>A0A9X0UFP5</accession>
<dbReference type="InterPro" id="IPR012349">
    <property type="entry name" value="Split_barrel_FMN-bd"/>
</dbReference>
<proteinExistence type="predicted"/>
<sequence length="163" mass="17454">MRPAQGGPTDAELAAFLESPVMIILGTGAEGVPEIGRGLGASVEEGGEALHVMVSAWQWPGTVANARADGRIAATFARPSDYVTYQVKGRVDLVAPPTRALHACAMRYAARIAEALAELGQPPERTAPWRSDRDLVALRIRPEQVFVQTPGSRAGSLLTERRR</sequence>
<dbReference type="RefSeq" id="WP_186773823.1">
    <property type="nucleotide sequence ID" value="NZ_JACOMF010000117.1"/>
</dbReference>
<gene>
    <name evidence="1" type="ORF">H7965_28025</name>
</gene>
<comment type="caution">
    <text evidence="1">The sequence shown here is derived from an EMBL/GenBank/DDBJ whole genome shotgun (WGS) entry which is preliminary data.</text>
</comment>
<evidence type="ECO:0000313" key="2">
    <source>
        <dbReference type="Proteomes" id="UP000600101"/>
    </source>
</evidence>